<reference evidence="2" key="2">
    <citation type="journal article" date="2013" name="PLoS Genet.">
        <title>Comparative genome structure, secondary metabolite, and effector coding capacity across Cochliobolus pathogens.</title>
        <authorList>
            <person name="Condon B.J."/>
            <person name="Leng Y."/>
            <person name="Wu D."/>
            <person name="Bushley K.E."/>
            <person name="Ohm R.A."/>
            <person name="Otillar R."/>
            <person name="Martin J."/>
            <person name="Schackwitz W."/>
            <person name="Grimwood J."/>
            <person name="MohdZainudin N."/>
            <person name="Xue C."/>
            <person name="Wang R."/>
            <person name="Manning V.A."/>
            <person name="Dhillon B."/>
            <person name="Tu Z.J."/>
            <person name="Steffenson B.J."/>
            <person name="Salamov A."/>
            <person name="Sun H."/>
            <person name="Lowry S."/>
            <person name="LaButti K."/>
            <person name="Han J."/>
            <person name="Copeland A."/>
            <person name="Lindquist E."/>
            <person name="Barry K."/>
            <person name="Schmutz J."/>
            <person name="Baker S.E."/>
            <person name="Ciuffetti L.M."/>
            <person name="Grigoriev I.V."/>
            <person name="Zhong S."/>
            <person name="Turgeon B.G."/>
        </authorList>
    </citation>
    <scope>NUCLEOTIDE SEQUENCE [LARGE SCALE GENOMIC DNA]</scope>
    <source>
        <strain evidence="2">ND90Pr / ATCC 201652</strain>
    </source>
</reference>
<keyword evidence="2" id="KW-1185">Reference proteome</keyword>
<dbReference type="HOGENOM" id="CLU_2960609_0_0_1"/>
<sequence>MYMIATKLCDKFLKKIGQKSKISHPLTPLFSLYMVILAPSNVTRQLSLARLPGMRHVVA</sequence>
<evidence type="ECO:0000313" key="2">
    <source>
        <dbReference type="Proteomes" id="UP000016934"/>
    </source>
</evidence>
<name>M2RBA3_COCSN</name>
<organism evidence="1 2">
    <name type="scientific">Cochliobolus sativus (strain ND90Pr / ATCC 201652)</name>
    <name type="common">Common root rot and spot blotch fungus</name>
    <name type="synonym">Bipolaris sorokiniana</name>
    <dbReference type="NCBI Taxonomy" id="665912"/>
    <lineage>
        <taxon>Eukaryota</taxon>
        <taxon>Fungi</taxon>
        <taxon>Dikarya</taxon>
        <taxon>Ascomycota</taxon>
        <taxon>Pezizomycotina</taxon>
        <taxon>Dothideomycetes</taxon>
        <taxon>Pleosporomycetidae</taxon>
        <taxon>Pleosporales</taxon>
        <taxon>Pleosporineae</taxon>
        <taxon>Pleosporaceae</taxon>
        <taxon>Bipolaris</taxon>
    </lineage>
</organism>
<accession>M2RBA3</accession>
<evidence type="ECO:0000313" key="1">
    <source>
        <dbReference type="EMBL" id="EMD64104.1"/>
    </source>
</evidence>
<gene>
    <name evidence="1" type="ORF">COCSADRAFT_36682</name>
</gene>
<dbReference type="GeneID" id="19138795"/>
<dbReference type="KEGG" id="bsc:COCSADRAFT_36682"/>
<dbReference type="RefSeq" id="XP_007699767.1">
    <property type="nucleotide sequence ID" value="XM_007701577.1"/>
</dbReference>
<protein>
    <submittedName>
        <fullName evidence="1">Uncharacterized protein</fullName>
    </submittedName>
</protein>
<reference evidence="1 2" key="1">
    <citation type="journal article" date="2012" name="PLoS Pathog.">
        <title>Diverse lifestyles and strategies of plant pathogenesis encoded in the genomes of eighteen Dothideomycetes fungi.</title>
        <authorList>
            <person name="Ohm R.A."/>
            <person name="Feau N."/>
            <person name="Henrissat B."/>
            <person name="Schoch C.L."/>
            <person name="Horwitz B.A."/>
            <person name="Barry K.W."/>
            <person name="Condon B.J."/>
            <person name="Copeland A.C."/>
            <person name="Dhillon B."/>
            <person name="Glaser F."/>
            <person name="Hesse C.N."/>
            <person name="Kosti I."/>
            <person name="LaButti K."/>
            <person name="Lindquist E.A."/>
            <person name="Lucas S."/>
            <person name="Salamov A.A."/>
            <person name="Bradshaw R.E."/>
            <person name="Ciuffetti L."/>
            <person name="Hamelin R.C."/>
            <person name="Kema G.H.J."/>
            <person name="Lawrence C."/>
            <person name="Scott J.A."/>
            <person name="Spatafora J.W."/>
            <person name="Turgeon B.G."/>
            <person name="de Wit P.J.G.M."/>
            <person name="Zhong S."/>
            <person name="Goodwin S.B."/>
            <person name="Grigoriev I.V."/>
        </authorList>
    </citation>
    <scope>NUCLEOTIDE SEQUENCE [LARGE SCALE GENOMIC DNA]</scope>
    <source>
        <strain evidence="2">ND90Pr / ATCC 201652</strain>
    </source>
</reference>
<dbReference type="Proteomes" id="UP000016934">
    <property type="component" value="Unassembled WGS sequence"/>
</dbReference>
<dbReference type="EMBL" id="KB445643">
    <property type="protein sequence ID" value="EMD64104.1"/>
    <property type="molecule type" value="Genomic_DNA"/>
</dbReference>
<proteinExistence type="predicted"/>
<dbReference type="AlphaFoldDB" id="M2RBA3"/>